<dbReference type="EMBL" id="JAADJG010000115">
    <property type="protein sequence ID" value="KAF4454845.1"/>
    <property type="molecule type" value="Genomic_DNA"/>
</dbReference>
<organism evidence="1 2">
    <name type="scientific">Fusarium austroafricanum</name>
    <dbReference type="NCBI Taxonomy" id="2364996"/>
    <lineage>
        <taxon>Eukaryota</taxon>
        <taxon>Fungi</taxon>
        <taxon>Dikarya</taxon>
        <taxon>Ascomycota</taxon>
        <taxon>Pezizomycotina</taxon>
        <taxon>Sordariomycetes</taxon>
        <taxon>Hypocreomycetidae</taxon>
        <taxon>Hypocreales</taxon>
        <taxon>Nectriaceae</taxon>
        <taxon>Fusarium</taxon>
        <taxon>Fusarium concolor species complex</taxon>
    </lineage>
</organism>
<dbReference type="Proteomes" id="UP000605986">
    <property type="component" value="Unassembled WGS sequence"/>
</dbReference>
<reference evidence="1" key="1">
    <citation type="submission" date="2020-01" db="EMBL/GenBank/DDBJ databases">
        <title>Identification and distribution of gene clusters putatively required for synthesis of sphingolipid metabolism inhibitors in phylogenetically diverse species of the filamentous fungus Fusarium.</title>
        <authorList>
            <person name="Kim H.-S."/>
            <person name="Busman M."/>
            <person name="Brown D.W."/>
            <person name="Divon H."/>
            <person name="Uhlig S."/>
            <person name="Proctor R.H."/>
        </authorList>
    </citation>
    <scope>NUCLEOTIDE SEQUENCE</scope>
    <source>
        <strain evidence="1">NRRL 53441</strain>
    </source>
</reference>
<dbReference type="OrthoDB" id="10607859at2759"/>
<proteinExistence type="predicted"/>
<gene>
    <name evidence="1" type="ORF">F53441_2715</name>
</gene>
<keyword evidence="2" id="KW-1185">Reference proteome</keyword>
<accession>A0A8H4P0R7</accession>
<evidence type="ECO:0000313" key="1">
    <source>
        <dbReference type="EMBL" id="KAF4454845.1"/>
    </source>
</evidence>
<protein>
    <submittedName>
        <fullName evidence="1">Uncharacterized protein</fullName>
    </submittedName>
</protein>
<sequence>MSTTQNNNNKLSGKLSLLNVPLDSRYDEIETPNEPSVKEIKSKCFYNTLIFNAKKFQKSILHSSSAIPTLQTVKLGPSANTGN</sequence>
<evidence type="ECO:0000313" key="2">
    <source>
        <dbReference type="Proteomes" id="UP000605986"/>
    </source>
</evidence>
<name>A0A8H4P0R7_9HYPO</name>
<dbReference type="AlphaFoldDB" id="A0A8H4P0R7"/>
<comment type="caution">
    <text evidence="1">The sequence shown here is derived from an EMBL/GenBank/DDBJ whole genome shotgun (WGS) entry which is preliminary data.</text>
</comment>